<evidence type="ECO:0000256" key="6">
    <source>
        <dbReference type="ARBA" id="ARBA00023136"/>
    </source>
</evidence>
<accession>A0A9D1YNG2</accession>
<feature type="domain" description="ABC transmembrane type-1" evidence="8">
    <location>
        <begin position="75"/>
        <end position="268"/>
    </location>
</feature>
<dbReference type="AlphaFoldDB" id="A0A9D1YNG2"/>
<reference evidence="9" key="2">
    <citation type="submission" date="2021-04" db="EMBL/GenBank/DDBJ databases">
        <authorList>
            <person name="Gilroy R."/>
        </authorList>
    </citation>
    <scope>NUCLEOTIDE SEQUENCE</scope>
    <source>
        <strain evidence="9">ChiSxjej3B15-24422</strain>
    </source>
</reference>
<dbReference type="Gene3D" id="1.10.3720.10">
    <property type="entry name" value="MetI-like"/>
    <property type="match status" value="1"/>
</dbReference>
<evidence type="ECO:0000256" key="5">
    <source>
        <dbReference type="ARBA" id="ARBA00022989"/>
    </source>
</evidence>
<dbReference type="Pfam" id="PF00528">
    <property type="entry name" value="BPD_transp_1"/>
    <property type="match status" value="1"/>
</dbReference>
<evidence type="ECO:0000256" key="1">
    <source>
        <dbReference type="ARBA" id="ARBA00004651"/>
    </source>
</evidence>
<feature type="transmembrane region" description="Helical" evidence="7">
    <location>
        <begin position="79"/>
        <end position="101"/>
    </location>
</feature>
<dbReference type="SUPFAM" id="SSF161098">
    <property type="entry name" value="MetI-like"/>
    <property type="match status" value="1"/>
</dbReference>
<gene>
    <name evidence="9" type="ORF">H9831_02410</name>
</gene>
<evidence type="ECO:0000259" key="8">
    <source>
        <dbReference type="PROSITE" id="PS50928"/>
    </source>
</evidence>
<evidence type="ECO:0000256" key="3">
    <source>
        <dbReference type="ARBA" id="ARBA00022475"/>
    </source>
</evidence>
<feature type="transmembrane region" description="Helical" evidence="7">
    <location>
        <begin position="250"/>
        <end position="268"/>
    </location>
</feature>
<dbReference type="CDD" id="cd06261">
    <property type="entry name" value="TM_PBP2"/>
    <property type="match status" value="1"/>
</dbReference>
<feature type="transmembrane region" description="Helical" evidence="7">
    <location>
        <begin position="143"/>
        <end position="163"/>
    </location>
</feature>
<evidence type="ECO:0000256" key="4">
    <source>
        <dbReference type="ARBA" id="ARBA00022692"/>
    </source>
</evidence>
<dbReference type="PROSITE" id="PS50928">
    <property type="entry name" value="ABC_TM1"/>
    <property type="match status" value="1"/>
</dbReference>
<sequence>MKAKVKSTGPNSKPVGWCYIVSVLLILIYLLPIYIMLNLSFRTIQDIGSKLALPEVWNFQNYIEVFSSGDLWLGFKNSIILMVETVVIEIGLSALGAYGLARSRNRLSNSIQGISMAVMMIPGTALLVGTYSLMVKFGMTNTLYGLALLSAAGGIPATMFMYMNFVVSIPTALDEAAAIDGAGVLRTFVQIIMPQLKAVTITRIIMSATGSWNNYMMPMYLLQNKSKFTIILVIKSAFNRTNGVGNMPKACATCAIGLLPVIVLYLFLQKYIIEGQIDSSVK</sequence>
<dbReference type="PANTHER" id="PTHR43744">
    <property type="entry name" value="ABC TRANSPORTER PERMEASE PROTEIN MG189-RELATED-RELATED"/>
    <property type="match status" value="1"/>
</dbReference>
<evidence type="ECO:0000313" key="10">
    <source>
        <dbReference type="Proteomes" id="UP000824007"/>
    </source>
</evidence>
<proteinExistence type="inferred from homology"/>
<dbReference type="Proteomes" id="UP000824007">
    <property type="component" value="Unassembled WGS sequence"/>
</dbReference>
<keyword evidence="3" id="KW-1003">Cell membrane</keyword>
<dbReference type="EMBL" id="DXDD01000034">
    <property type="protein sequence ID" value="HIY59523.1"/>
    <property type="molecule type" value="Genomic_DNA"/>
</dbReference>
<protein>
    <submittedName>
        <fullName evidence="9">Carbohydrate ABC transporter permease</fullName>
    </submittedName>
</protein>
<feature type="transmembrane region" description="Helical" evidence="7">
    <location>
        <begin position="113"/>
        <end position="131"/>
    </location>
</feature>
<dbReference type="PANTHER" id="PTHR43744:SF8">
    <property type="entry name" value="SN-GLYCEROL-3-PHOSPHATE TRANSPORT SYSTEM PERMEASE PROTEIN UGPE"/>
    <property type="match status" value="1"/>
</dbReference>
<comment type="subcellular location">
    <subcellularLocation>
        <location evidence="1 7">Cell membrane</location>
        <topology evidence="1 7">Multi-pass membrane protein</topology>
    </subcellularLocation>
</comment>
<keyword evidence="5 7" id="KW-1133">Transmembrane helix</keyword>
<name>A0A9D1YNG2_9FIRM</name>
<feature type="transmembrane region" description="Helical" evidence="7">
    <location>
        <begin position="16"/>
        <end position="37"/>
    </location>
</feature>
<reference evidence="9" key="1">
    <citation type="journal article" date="2021" name="PeerJ">
        <title>Extensive microbial diversity within the chicken gut microbiome revealed by metagenomics and culture.</title>
        <authorList>
            <person name="Gilroy R."/>
            <person name="Ravi A."/>
            <person name="Getino M."/>
            <person name="Pursley I."/>
            <person name="Horton D.L."/>
            <person name="Alikhan N.F."/>
            <person name="Baker D."/>
            <person name="Gharbi K."/>
            <person name="Hall N."/>
            <person name="Watson M."/>
            <person name="Adriaenssens E.M."/>
            <person name="Foster-Nyarko E."/>
            <person name="Jarju S."/>
            <person name="Secka A."/>
            <person name="Antonio M."/>
            <person name="Oren A."/>
            <person name="Chaudhuri R.R."/>
            <person name="La Ragione R."/>
            <person name="Hildebrand F."/>
            <person name="Pallen M.J."/>
        </authorList>
    </citation>
    <scope>NUCLEOTIDE SEQUENCE</scope>
    <source>
        <strain evidence="9">ChiSxjej3B15-24422</strain>
    </source>
</reference>
<comment type="caution">
    <text evidence="9">The sequence shown here is derived from an EMBL/GenBank/DDBJ whole genome shotgun (WGS) entry which is preliminary data.</text>
</comment>
<keyword evidence="4 7" id="KW-0812">Transmembrane</keyword>
<dbReference type="InterPro" id="IPR035906">
    <property type="entry name" value="MetI-like_sf"/>
</dbReference>
<keyword evidence="2 7" id="KW-0813">Transport</keyword>
<evidence type="ECO:0000313" key="9">
    <source>
        <dbReference type="EMBL" id="HIY59523.1"/>
    </source>
</evidence>
<comment type="similarity">
    <text evidence="7">Belongs to the binding-protein-dependent transport system permease family.</text>
</comment>
<dbReference type="InterPro" id="IPR000515">
    <property type="entry name" value="MetI-like"/>
</dbReference>
<dbReference type="GO" id="GO:0005886">
    <property type="term" value="C:plasma membrane"/>
    <property type="evidence" value="ECO:0007669"/>
    <property type="project" value="UniProtKB-SubCell"/>
</dbReference>
<dbReference type="GO" id="GO:0055085">
    <property type="term" value="P:transmembrane transport"/>
    <property type="evidence" value="ECO:0007669"/>
    <property type="project" value="InterPro"/>
</dbReference>
<evidence type="ECO:0000256" key="7">
    <source>
        <dbReference type="RuleBase" id="RU363032"/>
    </source>
</evidence>
<organism evidence="9 10">
    <name type="scientific">Candidatus Eisenbergiella pullistercoris</name>
    <dbReference type="NCBI Taxonomy" id="2838555"/>
    <lineage>
        <taxon>Bacteria</taxon>
        <taxon>Bacillati</taxon>
        <taxon>Bacillota</taxon>
        <taxon>Clostridia</taxon>
        <taxon>Lachnospirales</taxon>
        <taxon>Lachnospiraceae</taxon>
        <taxon>Eisenbergiella</taxon>
    </lineage>
</organism>
<evidence type="ECO:0000256" key="2">
    <source>
        <dbReference type="ARBA" id="ARBA00022448"/>
    </source>
</evidence>
<keyword evidence="6 7" id="KW-0472">Membrane</keyword>